<proteinExistence type="predicted"/>
<protein>
    <submittedName>
        <fullName evidence="2">Uncharacterized protein</fullName>
    </submittedName>
</protein>
<evidence type="ECO:0000313" key="15">
    <source>
        <dbReference type="Proteomes" id="UP000488956"/>
    </source>
</evidence>
<dbReference type="EMBL" id="QXGD01000006">
    <property type="protein sequence ID" value="KAE9258219.1"/>
    <property type="molecule type" value="Genomic_DNA"/>
</dbReference>
<reference evidence="9 10" key="1">
    <citation type="submission" date="2018-08" db="EMBL/GenBank/DDBJ databases">
        <title>Genomic investigation of the strawberry pathogen Phytophthora fragariae indicates pathogenicity is determined by transcriptional variation in three key races.</title>
        <authorList>
            <person name="Adams T.M."/>
            <person name="Armitage A.D."/>
            <person name="Sobczyk M.K."/>
            <person name="Bates H.J."/>
            <person name="Dunwell J.M."/>
            <person name="Nellist C.F."/>
            <person name="Harrison R.J."/>
        </authorList>
    </citation>
    <scope>NUCLEOTIDE SEQUENCE [LARGE SCALE GENOMIC DNA]</scope>
    <source>
        <strain evidence="7 11">A4</strain>
        <strain evidence="6 12">BC-1</strain>
        <strain evidence="5 13">BC-23</strain>
        <strain evidence="4 10">NOV-27</strain>
        <strain evidence="8 14">NOV-77</strain>
        <strain evidence="2 9">NOV-9</strain>
        <strain evidence="3 15">ONT-3</strain>
    </source>
</reference>
<evidence type="ECO:0000313" key="4">
    <source>
        <dbReference type="EMBL" id="KAE9238423.1"/>
    </source>
</evidence>
<evidence type="ECO:0000313" key="11">
    <source>
        <dbReference type="Proteomes" id="UP000437068"/>
    </source>
</evidence>
<name>A0A6A3FYV6_9STRA</name>
<dbReference type="Proteomes" id="UP000433483">
    <property type="component" value="Unassembled WGS sequence"/>
</dbReference>
<dbReference type="Proteomes" id="UP000429523">
    <property type="component" value="Unassembled WGS sequence"/>
</dbReference>
<feature type="compositionally biased region" description="Low complexity" evidence="1">
    <location>
        <begin position="53"/>
        <end position="68"/>
    </location>
</feature>
<evidence type="ECO:0000256" key="1">
    <source>
        <dbReference type="SAM" id="MobiDB-lite"/>
    </source>
</evidence>
<feature type="region of interest" description="Disordered" evidence="1">
    <location>
        <begin position="47"/>
        <end position="68"/>
    </location>
</feature>
<dbReference type="EMBL" id="QXGB01000004">
    <property type="protein sequence ID" value="KAE9238423.1"/>
    <property type="molecule type" value="Genomic_DNA"/>
</dbReference>
<evidence type="ECO:0000313" key="14">
    <source>
        <dbReference type="Proteomes" id="UP000486351"/>
    </source>
</evidence>
<evidence type="ECO:0000313" key="3">
    <source>
        <dbReference type="EMBL" id="KAE9140356.1"/>
    </source>
</evidence>
<dbReference type="EMBL" id="QXGE01000005">
    <property type="protein sequence ID" value="KAE9330634.1"/>
    <property type="molecule type" value="Genomic_DNA"/>
</dbReference>
<evidence type="ECO:0000313" key="7">
    <source>
        <dbReference type="EMBL" id="KAE9330634.1"/>
    </source>
</evidence>
<accession>A0A6A3FYV6</accession>
<dbReference type="EMBL" id="QXFY01000003">
    <property type="protein sequence ID" value="KAE9362371.1"/>
    <property type="molecule type" value="Genomic_DNA"/>
</dbReference>
<evidence type="ECO:0000313" key="6">
    <source>
        <dbReference type="EMBL" id="KAE9258219.1"/>
    </source>
</evidence>
<dbReference type="AlphaFoldDB" id="A0A6A3FYV6"/>
<sequence>MKLALTATPSITLVVNVVLPVASSGTLFANVALLAGDVSSTATLRGGLPAQASPSLSSIPWSRSSIGL</sequence>
<evidence type="ECO:0000313" key="13">
    <source>
        <dbReference type="Proteomes" id="UP000476176"/>
    </source>
</evidence>
<organism evidence="2 9">
    <name type="scientific">Phytophthora fragariae</name>
    <dbReference type="NCBI Taxonomy" id="53985"/>
    <lineage>
        <taxon>Eukaryota</taxon>
        <taxon>Sar</taxon>
        <taxon>Stramenopiles</taxon>
        <taxon>Oomycota</taxon>
        <taxon>Peronosporomycetes</taxon>
        <taxon>Peronosporales</taxon>
        <taxon>Peronosporaceae</taxon>
        <taxon>Phytophthora</taxon>
    </lineage>
</organism>
<dbReference type="EMBL" id="QXGF01000008">
    <property type="protein sequence ID" value="KAE8950063.1"/>
    <property type="molecule type" value="Genomic_DNA"/>
</dbReference>
<evidence type="ECO:0000313" key="5">
    <source>
        <dbReference type="EMBL" id="KAE9256198.1"/>
    </source>
</evidence>
<dbReference type="Proteomes" id="UP000488956">
    <property type="component" value="Unassembled WGS sequence"/>
</dbReference>
<evidence type="ECO:0000313" key="2">
    <source>
        <dbReference type="EMBL" id="KAE8950063.1"/>
    </source>
</evidence>
<dbReference type="EMBL" id="QXFX01000004">
    <property type="protein sequence ID" value="KAE9140356.1"/>
    <property type="molecule type" value="Genomic_DNA"/>
</dbReference>
<dbReference type="Proteomes" id="UP000437068">
    <property type="component" value="Unassembled WGS sequence"/>
</dbReference>
<dbReference type="Proteomes" id="UP000476176">
    <property type="component" value="Unassembled WGS sequence"/>
</dbReference>
<dbReference type="Proteomes" id="UP000486351">
    <property type="component" value="Unassembled WGS sequence"/>
</dbReference>
<dbReference type="Proteomes" id="UP000440367">
    <property type="component" value="Unassembled WGS sequence"/>
</dbReference>
<comment type="caution">
    <text evidence="2">The sequence shown here is derived from an EMBL/GenBank/DDBJ whole genome shotgun (WGS) entry which is preliminary data.</text>
</comment>
<evidence type="ECO:0000313" key="8">
    <source>
        <dbReference type="EMBL" id="KAE9362371.1"/>
    </source>
</evidence>
<evidence type="ECO:0000313" key="10">
    <source>
        <dbReference type="Proteomes" id="UP000433483"/>
    </source>
</evidence>
<evidence type="ECO:0000313" key="12">
    <source>
        <dbReference type="Proteomes" id="UP000440367"/>
    </source>
</evidence>
<keyword evidence="10" id="KW-1185">Reference proteome</keyword>
<gene>
    <name evidence="7" type="ORF">PF001_g301</name>
    <name evidence="6" type="ORF">PF002_g307</name>
    <name evidence="5" type="ORF">PF004_g233</name>
    <name evidence="4" type="ORF">PF005_g218</name>
    <name evidence="8" type="ORF">PF008_g145</name>
    <name evidence="2" type="ORF">PF009_g442</name>
    <name evidence="3" type="ORF">PF010_g214</name>
</gene>
<dbReference type="EMBL" id="QXGC01000004">
    <property type="protein sequence ID" value="KAE9256198.1"/>
    <property type="molecule type" value="Genomic_DNA"/>
</dbReference>
<evidence type="ECO:0000313" key="9">
    <source>
        <dbReference type="Proteomes" id="UP000429523"/>
    </source>
</evidence>